<name>A0A3G2SY89_9GAMM</name>
<reference evidence="1 2" key="1">
    <citation type="submission" date="2018-10" db="EMBL/GenBank/DDBJ databases">
        <title>The complete genome of Acinetobacter wuhouensis strain WCHAW010062.</title>
        <authorList>
            <person name="Hu Y."/>
            <person name="Long H."/>
            <person name="Feng Y."/>
            <person name="Zong Z."/>
        </authorList>
    </citation>
    <scope>NUCLEOTIDE SEQUENCE [LARGE SCALE GENOMIC DNA]</scope>
    <source>
        <strain evidence="1 2">WCHAW010062</strain>
    </source>
</reference>
<dbReference type="Proteomes" id="UP000279962">
    <property type="component" value="Chromosome"/>
</dbReference>
<protein>
    <submittedName>
        <fullName evidence="1">Uncharacterized protein</fullName>
    </submittedName>
</protein>
<dbReference type="AlphaFoldDB" id="A0A3G2SY89"/>
<proteinExistence type="predicted"/>
<dbReference type="RefSeq" id="WP_087552089.1">
    <property type="nucleotide sequence ID" value="NZ_CP033133.1"/>
</dbReference>
<dbReference type="EMBL" id="CP033133">
    <property type="protein sequence ID" value="AYO52824.1"/>
    <property type="molecule type" value="Genomic_DNA"/>
</dbReference>
<sequence>MEISNLLNSHCSLFLNSRSNDEFLIEDSWVLKKDFDNDFSLFYVNGNEEIDLVENIKDFFSLNYISNLYDFLNKQGYEDKEIEYAINIIQSVVISFCFRTELQYYENQFIKTFFLFQLIFGSKDNYMYNLSNFFKYIYADKELWSHFSIDERVFLIVESKKLDVMKILEEILGRMENKRISKFLNQLFVNIFNVSEFENKFDNFYYIKSDKFYKYIIWDPKYFNCKDYLSVILDCIKINQTTLNIFVSKMILNGFVHYFLSKKNDDLNEINEFFIQESNDNKILSKLYTVLYNLNQVKLSFFDSIPYVEKNIDQFYKYEIVYGLCYRDNNFIINEYVG</sequence>
<accession>A0A3G2SY89</accession>
<evidence type="ECO:0000313" key="1">
    <source>
        <dbReference type="EMBL" id="AYO52824.1"/>
    </source>
</evidence>
<gene>
    <name evidence="1" type="ORF">CDG68_03610</name>
</gene>
<organism evidence="1 2">
    <name type="scientific">Acinetobacter wuhouensis</name>
    <dbReference type="NCBI Taxonomy" id="1879050"/>
    <lineage>
        <taxon>Bacteria</taxon>
        <taxon>Pseudomonadati</taxon>
        <taxon>Pseudomonadota</taxon>
        <taxon>Gammaproteobacteria</taxon>
        <taxon>Moraxellales</taxon>
        <taxon>Moraxellaceae</taxon>
        <taxon>Acinetobacter</taxon>
    </lineage>
</organism>
<evidence type="ECO:0000313" key="2">
    <source>
        <dbReference type="Proteomes" id="UP000279962"/>
    </source>
</evidence>